<dbReference type="GO" id="GO:0000287">
    <property type="term" value="F:magnesium ion binding"/>
    <property type="evidence" value="ECO:0007669"/>
    <property type="project" value="UniProtKB-UniRule"/>
</dbReference>
<dbReference type="KEGG" id="dpd:Deipe_1968"/>
<keyword evidence="8" id="KW-1185">Reference proteome</keyword>
<dbReference type="SUPFAM" id="SSF88723">
    <property type="entry name" value="PIN domain-like"/>
    <property type="match status" value="1"/>
</dbReference>
<keyword evidence="2 5" id="KW-0540">Nuclease</keyword>
<evidence type="ECO:0000313" key="8">
    <source>
        <dbReference type="Proteomes" id="UP000010467"/>
    </source>
</evidence>
<dbReference type="CDD" id="cd09854">
    <property type="entry name" value="PIN_VapC-like"/>
    <property type="match status" value="1"/>
</dbReference>
<feature type="binding site" evidence="5">
    <location>
        <position position="29"/>
    </location>
    <ligand>
        <name>Mg(2+)</name>
        <dbReference type="ChEBI" id="CHEBI:18420"/>
    </ligand>
</feature>
<evidence type="ECO:0000256" key="1">
    <source>
        <dbReference type="ARBA" id="ARBA00022649"/>
    </source>
</evidence>
<keyword evidence="3 5" id="KW-0479">Metal-binding</keyword>
<evidence type="ECO:0000256" key="5">
    <source>
        <dbReference type="HAMAP-Rule" id="MF_00265"/>
    </source>
</evidence>
<feature type="domain" description="PIN" evidence="6">
    <location>
        <begin position="28"/>
        <end position="139"/>
    </location>
</feature>
<evidence type="ECO:0000256" key="4">
    <source>
        <dbReference type="ARBA" id="ARBA00022801"/>
    </source>
</evidence>
<dbReference type="InterPro" id="IPR022907">
    <property type="entry name" value="VapC_family"/>
</dbReference>
<dbReference type="HAMAP" id="MF_00265">
    <property type="entry name" value="VapC_Nob1"/>
    <property type="match status" value="1"/>
</dbReference>
<sequence length="160" mass="17481">MPRNWFRTFAVSAQARVSETVRHPRLAFDADVLIYAAVPGHALGRRVHQLLAEAPRDQHCASVLLLPELMSKPLREGRTAELVALRLLLSRLQLVDTSEDIAALAAQLGAAYRLRAADAVHLASAVAGGAEAFVTNNRKDFGAQNILEIPVLFPEMLPAW</sequence>
<comment type="cofactor">
    <cofactor evidence="5">
        <name>Mg(2+)</name>
        <dbReference type="ChEBI" id="CHEBI:18420"/>
    </cofactor>
</comment>
<dbReference type="GO" id="GO:0090729">
    <property type="term" value="F:toxin activity"/>
    <property type="evidence" value="ECO:0007669"/>
    <property type="project" value="UniProtKB-KW"/>
</dbReference>
<dbReference type="AlphaFoldDB" id="L0A0U7"/>
<keyword evidence="5" id="KW-0800">Toxin</keyword>
<dbReference type="Gene3D" id="3.40.50.1010">
    <property type="entry name" value="5'-nuclease"/>
    <property type="match status" value="1"/>
</dbReference>
<name>L0A0U7_DEIPD</name>
<dbReference type="PATRIC" id="fig|937777.3.peg.1972"/>
<dbReference type="STRING" id="937777.Deipe_1968"/>
<evidence type="ECO:0000259" key="6">
    <source>
        <dbReference type="Pfam" id="PF01850"/>
    </source>
</evidence>
<comment type="function">
    <text evidence="5">Toxic component of a toxin-antitoxin (TA) system. An RNase.</text>
</comment>
<dbReference type="Proteomes" id="UP000010467">
    <property type="component" value="Chromosome"/>
</dbReference>
<accession>L0A0U7</accession>
<dbReference type="GO" id="GO:0004540">
    <property type="term" value="F:RNA nuclease activity"/>
    <property type="evidence" value="ECO:0007669"/>
    <property type="project" value="InterPro"/>
</dbReference>
<dbReference type="Pfam" id="PF01850">
    <property type="entry name" value="PIN"/>
    <property type="match status" value="1"/>
</dbReference>
<keyword evidence="4 5" id="KW-0378">Hydrolase</keyword>
<dbReference type="InterPro" id="IPR029060">
    <property type="entry name" value="PIN-like_dom_sf"/>
</dbReference>
<keyword evidence="1 5" id="KW-1277">Toxin-antitoxin system</keyword>
<keyword evidence="5" id="KW-0460">Magnesium</keyword>
<dbReference type="GO" id="GO:0016787">
    <property type="term" value="F:hydrolase activity"/>
    <property type="evidence" value="ECO:0007669"/>
    <property type="project" value="UniProtKB-KW"/>
</dbReference>
<evidence type="ECO:0000313" key="7">
    <source>
        <dbReference type="EMBL" id="AFZ67471.1"/>
    </source>
</evidence>
<reference evidence="8" key="1">
    <citation type="submission" date="2012-03" db="EMBL/GenBank/DDBJ databases">
        <title>Complete sequence of chromosome of Deinococcus peraridilitoris DSM 19664.</title>
        <authorList>
            <person name="Lucas S."/>
            <person name="Copeland A."/>
            <person name="Lapidus A."/>
            <person name="Glavina del Rio T."/>
            <person name="Dalin E."/>
            <person name="Tice H."/>
            <person name="Bruce D."/>
            <person name="Goodwin L."/>
            <person name="Pitluck S."/>
            <person name="Peters L."/>
            <person name="Mikhailova N."/>
            <person name="Lu M."/>
            <person name="Kyrpides N."/>
            <person name="Mavromatis K."/>
            <person name="Ivanova N."/>
            <person name="Brettin T."/>
            <person name="Detter J.C."/>
            <person name="Han C."/>
            <person name="Larimer F."/>
            <person name="Land M."/>
            <person name="Hauser L."/>
            <person name="Markowitz V."/>
            <person name="Cheng J.-F."/>
            <person name="Hugenholtz P."/>
            <person name="Woyke T."/>
            <person name="Wu D."/>
            <person name="Pukall R."/>
            <person name="Steenblock K."/>
            <person name="Brambilla E."/>
            <person name="Klenk H.-P."/>
            <person name="Eisen J.A."/>
        </authorList>
    </citation>
    <scope>NUCLEOTIDE SEQUENCE [LARGE SCALE GENOMIC DNA]</scope>
    <source>
        <strain evidence="8">DSM 19664 / LMG 22246 / CIP 109416 / KR-200</strain>
    </source>
</reference>
<gene>
    <name evidence="5" type="primary">vapC</name>
    <name evidence="7" type="ordered locus">Deipe_1968</name>
</gene>
<comment type="similarity">
    <text evidence="5">Belongs to the PINc/VapC protein family.</text>
</comment>
<dbReference type="InterPro" id="IPR002716">
    <property type="entry name" value="PIN_dom"/>
</dbReference>
<evidence type="ECO:0000256" key="3">
    <source>
        <dbReference type="ARBA" id="ARBA00022723"/>
    </source>
</evidence>
<dbReference type="EMBL" id="CP003382">
    <property type="protein sequence ID" value="AFZ67471.1"/>
    <property type="molecule type" value="Genomic_DNA"/>
</dbReference>
<proteinExistence type="inferred from homology"/>
<dbReference type="HOGENOM" id="CLU_1767353_0_0_0"/>
<dbReference type="eggNOG" id="COG1848">
    <property type="taxonomic scope" value="Bacteria"/>
</dbReference>
<organism evidence="7 8">
    <name type="scientific">Deinococcus peraridilitoris (strain DSM 19664 / LMG 22246 / CIP 109416 / KR-200)</name>
    <dbReference type="NCBI Taxonomy" id="937777"/>
    <lineage>
        <taxon>Bacteria</taxon>
        <taxon>Thermotogati</taxon>
        <taxon>Deinococcota</taxon>
        <taxon>Deinococci</taxon>
        <taxon>Deinococcales</taxon>
        <taxon>Deinococcaceae</taxon>
        <taxon>Deinococcus</taxon>
    </lineage>
</organism>
<feature type="binding site" evidence="5">
    <location>
        <position position="118"/>
    </location>
    <ligand>
        <name>Mg(2+)</name>
        <dbReference type="ChEBI" id="CHEBI:18420"/>
    </ligand>
</feature>
<protein>
    <recommendedName>
        <fullName evidence="5">Ribonuclease VapC</fullName>
        <shortName evidence="5">RNase VapC</shortName>
        <ecNumber evidence="5">3.1.-.-</ecNumber>
    </recommendedName>
    <alternativeName>
        <fullName evidence="5">Toxin VapC</fullName>
    </alternativeName>
</protein>
<evidence type="ECO:0000256" key="2">
    <source>
        <dbReference type="ARBA" id="ARBA00022722"/>
    </source>
</evidence>
<dbReference type="EC" id="3.1.-.-" evidence="5"/>